<gene>
    <name evidence="2" type="ordered locus">Exig_2598</name>
</gene>
<dbReference type="EMBL" id="CP001022">
    <property type="protein sequence ID" value="ACB62047.1"/>
    <property type="molecule type" value="Genomic_DNA"/>
</dbReference>
<evidence type="ECO:0000313" key="3">
    <source>
        <dbReference type="Proteomes" id="UP000001681"/>
    </source>
</evidence>
<dbReference type="Gene3D" id="1.10.10.2910">
    <property type="match status" value="1"/>
</dbReference>
<name>B1YMI7_EXIS2</name>
<dbReference type="HOGENOM" id="CLU_1064558_0_0_9"/>
<dbReference type="InterPro" id="IPR010359">
    <property type="entry name" value="IrrE_HExxH"/>
</dbReference>
<protein>
    <recommendedName>
        <fullName evidence="1">IrrE N-terminal-like domain-containing protein</fullName>
    </recommendedName>
</protein>
<evidence type="ECO:0000313" key="2">
    <source>
        <dbReference type="EMBL" id="ACB62047.1"/>
    </source>
</evidence>
<dbReference type="Proteomes" id="UP000001681">
    <property type="component" value="Chromosome"/>
</dbReference>
<evidence type="ECO:0000259" key="1">
    <source>
        <dbReference type="Pfam" id="PF06114"/>
    </source>
</evidence>
<reference evidence="3" key="3">
    <citation type="submission" date="2008-04" db="EMBL/GenBank/DDBJ databases">
        <title>Complete sequence of chromosome of Exiguobacterium sibiricum 255-15.</title>
        <authorList>
            <consortium name="US DOE Joint Genome Institute"/>
            <person name="Copeland A."/>
            <person name="Lucas S."/>
            <person name="Lapidus A."/>
            <person name="Glavina del Rio T."/>
            <person name="Dalin E."/>
            <person name="Tice H."/>
            <person name="Bruce D."/>
            <person name="Goodwin L."/>
            <person name="Pitluck S."/>
            <person name="Kiss H."/>
            <person name="Chertkov O."/>
            <person name="Monk C."/>
            <person name="Brettin T."/>
            <person name="Detter J.C."/>
            <person name="Han C."/>
            <person name="Kuske C.R."/>
            <person name="Schmutz J."/>
            <person name="Larimer F."/>
            <person name="Land M."/>
            <person name="Hauser L."/>
            <person name="Kyrpides N."/>
            <person name="Mikhailova N."/>
            <person name="Vishnivetskaya T."/>
            <person name="Rodrigues D.F."/>
            <person name="Gilichinsky D."/>
            <person name="Tiedje J."/>
            <person name="Richardson P."/>
        </authorList>
    </citation>
    <scope>NUCLEOTIDE SEQUENCE [LARGE SCALE GENOMIC DNA]</scope>
    <source>
        <strain evidence="3">DSM 17290 / CIP 109462 / JCM 13490 / 255-15</strain>
    </source>
</reference>
<feature type="domain" description="IrrE N-terminal-like" evidence="1">
    <location>
        <begin position="61"/>
        <end position="178"/>
    </location>
</feature>
<reference evidence="2 3" key="1">
    <citation type="journal article" date="2006" name="Extremophiles">
        <title>Characterization of Exiguobacterium isolates from the Siberian permafrost. Description of Exiguobacterium sibiricum sp. nov.</title>
        <authorList>
            <person name="Rodrigues D.F."/>
            <person name="Goris J."/>
            <person name="Vishnivetskaya T."/>
            <person name="Gilichinsky D."/>
            <person name="Thomashow M.F."/>
            <person name="Tiedje J.M."/>
        </authorList>
    </citation>
    <scope>NUCLEOTIDE SEQUENCE [LARGE SCALE GENOMIC DNA]</scope>
    <source>
        <strain evidence="3">DSM 17290 / CIP 109462 / JCM 13490 / 255-15</strain>
    </source>
</reference>
<organism evidence="2 3">
    <name type="scientific">Exiguobacterium sibiricum (strain DSM 17290 / CCUG 55495 / CIP 109462 / JCM 13490 / 255-15)</name>
    <dbReference type="NCBI Taxonomy" id="262543"/>
    <lineage>
        <taxon>Bacteria</taxon>
        <taxon>Bacillati</taxon>
        <taxon>Bacillota</taxon>
        <taxon>Bacilli</taxon>
        <taxon>Bacillales</taxon>
        <taxon>Bacillales Family XII. Incertae Sedis</taxon>
        <taxon>Exiguobacterium</taxon>
    </lineage>
</organism>
<reference evidence="2 3" key="2">
    <citation type="journal article" date="2008" name="BMC Genomics">
        <title>Architecture of thermal adaptation in an Exiguobacterium sibiricum strain isolated from 3 million year old permafrost: a genome and transcriptome approach.</title>
        <authorList>
            <person name="Rodrigues D.F."/>
            <person name="Ivanova N."/>
            <person name="He Z."/>
            <person name="Huebner M."/>
            <person name="Zhou J."/>
            <person name="Tiedje J.M."/>
        </authorList>
    </citation>
    <scope>NUCLEOTIDE SEQUENCE [LARGE SCALE GENOMIC DNA]</scope>
    <source>
        <strain evidence="3">DSM 17290 / CIP 109462 / JCM 13490 / 255-15</strain>
    </source>
</reference>
<dbReference type="OrthoDB" id="2030399at2"/>
<dbReference type="eggNOG" id="COG2856">
    <property type="taxonomic scope" value="Bacteria"/>
</dbReference>
<dbReference type="Pfam" id="PF06114">
    <property type="entry name" value="Peptidase_M78"/>
    <property type="match status" value="1"/>
</dbReference>
<sequence length="261" mass="31031">MITRDNLLDVIEQNKEILGIVSSRVDDTKEQSLLFRYKTLDSIKYYLMQKTSVILFPTPDTNYGGLITYRNQRFYLHINTAQPKTYENFAWVHEYYHYRYEKERIQDKQTETFFEDSVLNAQERHANLFASELLVDTRVLKESFEQISKSYSDRPIEEKVIHLIAIFEVPYKVLVIKLLQDGLISPSAALDLIDYDYLEHLPDDFDTSIFHPSFVIKLNNLKTLLSSPRMQERLTSNEYERFTDQYKTVLKRLKEKRDTNV</sequence>
<dbReference type="KEGG" id="esi:Exig_2598"/>
<accession>B1YMI7</accession>
<dbReference type="RefSeq" id="WP_012371463.1">
    <property type="nucleotide sequence ID" value="NC_010556.1"/>
</dbReference>
<proteinExistence type="predicted"/>
<keyword evidence="3" id="KW-1185">Reference proteome</keyword>
<dbReference type="AlphaFoldDB" id="B1YMI7"/>
<dbReference type="STRING" id="262543.Exig_2598"/>